<dbReference type="Gene3D" id="3.40.710.10">
    <property type="entry name" value="DD-peptidase/beta-lactamase superfamily"/>
    <property type="match status" value="1"/>
</dbReference>
<dbReference type="PROSITE" id="PS51318">
    <property type="entry name" value="TAT"/>
    <property type="match status" value="1"/>
</dbReference>
<evidence type="ECO:0000313" key="2">
    <source>
        <dbReference type="EMBL" id="MFC5864107.1"/>
    </source>
</evidence>
<dbReference type="Proteomes" id="UP001596091">
    <property type="component" value="Unassembled WGS sequence"/>
</dbReference>
<dbReference type="RefSeq" id="WP_263340846.1">
    <property type="nucleotide sequence ID" value="NZ_JAGSYH010000006.1"/>
</dbReference>
<protein>
    <submittedName>
        <fullName evidence="2">Serine hydrolase domain-containing protein</fullName>
        <ecNumber evidence="2">3.-.-.-</ecNumber>
    </submittedName>
</protein>
<dbReference type="PANTHER" id="PTHR46825:SF15">
    <property type="entry name" value="BETA-LACTAMASE-RELATED DOMAIN-CONTAINING PROTEIN"/>
    <property type="match status" value="1"/>
</dbReference>
<dbReference type="EMBL" id="JBHSPH010000008">
    <property type="protein sequence ID" value="MFC5864107.1"/>
    <property type="molecule type" value="Genomic_DNA"/>
</dbReference>
<dbReference type="InterPro" id="IPR001466">
    <property type="entry name" value="Beta-lactam-related"/>
</dbReference>
<sequence length="581" mass="63314">MNSLTRRNFLSRSVLAAAAVNTTPFWTPTARATMPMPDAGSPLDAKLDAYIARYMPAMNAPGLTLGLTSAEATLRTVGYGFADTDRKTPVTTDHLFQIGSITKSFVALVLMQMRDEGKLELQKPILAYLPWLPITEPFGVITPHHLLTHTSGLPDNQSIFSSDPAARLAQGFTPGEHFHYCNAGFDILGKLAATLDRRSWRECVTERILKPLGMHDTRPIVTTADRDRFAVGYEPFWDDEVYPRQGRLTAAPWLVMDDTAGCIASTPGDMATYTRMLLNHGKHAGGRIASEESFTLFSTPYIKADDFSPTASYGYGIAVDTLDGHKILRHTGGMVAFASSIHVDLDGGVAAFASINAMQGYRPTAVTEYAVQLLRAQQESKPLPDAADIPDPLEAENAADYAGSFSTPAGKQLSFAVQGKRLSLVAEGKTIPLQHQGGDQFISTIPGVYSKYMFAFGRKHNDAGEGEGTAPLPLVVQVAYGSDLYVNKDWDGPRVYATLPFADAFAGHYRSDSAWGGDARVYVLNGRLMLDGTPLVPLGDRLFRVSDVPWMPDTVEFHHVVDGKAQLMKSGGLDFWRVEVD</sequence>
<name>A0ABW1EK07_9BACT</name>
<keyword evidence="3" id="KW-1185">Reference proteome</keyword>
<dbReference type="Pfam" id="PF00144">
    <property type="entry name" value="Beta-lactamase"/>
    <property type="match status" value="1"/>
</dbReference>
<evidence type="ECO:0000259" key="1">
    <source>
        <dbReference type="Pfam" id="PF00144"/>
    </source>
</evidence>
<comment type="caution">
    <text evidence="2">The sequence shown here is derived from an EMBL/GenBank/DDBJ whole genome shotgun (WGS) entry which is preliminary data.</text>
</comment>
<dbReference type="InterPro" id="IPR012338">
    <property type="entry name" value="Beta-lactam/transpept-like"/>
</dbReference>
<dbReference type="PANTHER" id="PTHR46825">
    <property type="entry name" value="D-ALANYL-D-ALANINE-CARBOXYPEPTIDASE/ENDOPEPTIDASE AMPH"/>
    <property type="match status" value="1"/>
</dbReference>
<gene>
    <name evidence="2" type="ORF">ACFPT7_17505</name>
</gene>
<feature type="domain" description="Beta-lactamase-related" evidence="1">
    <location>
        <begin position="48"/>
        <end position="372"/>
    </location>
</feature>
<evidence type="ECO:0000313" key="3">
    <source>
        <dbReference type="Proteomes" id="UP001596091"/>
    </source>
</evidence>
<proteinExistence type="predicted"/>
<dbReference type="InterPro" id="IPR050491">
    <property type="entry name" value="AmpC-like"/>
</dbReference>
<dbReference type="GO" id="GO:0016787">
    <property type="term" value="F:hydrolase activity"/>
    <property type="evidence" value="ECO:0007669"/>
    <property type="project" value="UniProtKB-KW"/>
</dbReference>
<dbReference type="EC" id="3.-.-.-" evidence="2"/>
<organism evidence="2 3">
    <name type="scientific">Acidicapsa dinghuensis</name>
    <dbReference type="NCBI Taxonomy" id="2218256"/>
    <lineage>
        <taxon>Bacteria</taxon>
        <taxon>Pseudomonadati</taxon>
        <taxon>Acidobacteriota</taxon>
        <taxon>Terriglobia</taxon>
        <taxon>Terriglobales</taxon>
        <taxon>Acidobacteriaceae</taxon>
        <taxon>Acidicapsa</taxon>
    </lineage>
</organism>
<accession>A0ABW1EK07</accession>
<reference evidence="3" key="1">
    <citation type="journal article" date="2019" name="Int. J. Syst. Evol. Microbiol.">
        <title>The Global Catalogue of Microorganisms (GCM) 10K type strain sequencing project: providing services to taxonomists for standard genome sequencing and annotation.</title>
        <authorList>
            <consortium name="The Broad Institute Genomics Platform"/>
            <consortium name="The Broad Institute Genome Sequencing Center for Infectious Disease"/>
            <person name="Wu L."/>
            <person name="Ma J."/>
        </authorList>
    </citation>
    <scope>NUCLEOTIDE SEQUENCE [LARGE SCALE GENOMIC DNA]</scope>
    <source>
        <strain evidence="3">JCM 4087</strain>
    </source>
</reference>
<dbReference type="InterPro" id="IPR006311">
    <property type="entry name" value="TAT_signal"/>
</dbReference>
<keyword evidence="2" id="KW-0378">Hydrolase</keyword>
<dbReference type="SUPFAM" id="SSF56601">
    <property type="entry name" value="beta-lactamase/transpeptidase-like"/>
    <property type="match status" value="1"/>
</dbReference>